<evidence type="ECO:0000313" key="7">
    <source>
        <dbReference type="EMBL" id="MBK1833585.1"/>
    </source>
</evidence>
<evidence type="ECO:0000259" key="6">
    <source>
        <dbReference type="Pfam" id="PF00884"/>
    </source>
</evidence>
<dbReference type="GO" id="GO:0004065">
    <property type="term" value="F:arylsulfatase activity"/>
    <property type="evidence" value="ECO:0007669"/>
    <property type="project" value="TreeGrafter"/>
</dbReference>
<keyword evidence="5" id="KW-0732">Signal</keyword>
<dbReference type="PROSITE" id="PS00523">
    <property type="entry name" value="SULFATASE_1"/>
    <property type="match status" value="1"/>
</dbReference>
<comment type="similarity">
    <text evidence="1">Belongs to the sulfatase family.</text>
</comment>
<accession>A0A934VM49</accession>
<proteinExistence type="inferred from homology"/>
<dbReference type="Pfam" id="PF00884">
    <property type="entry name" value="Sulfatase"/>
    <property type="match status" value="1"/>
</dbReference>
<feature type="signal peptide" evidence="5">
    <location>
        <begin position="1"/>
        <end position="26"/>
    </location>
</feature>
<dbReference type="SUPFAM" id="SSF53649">
    <property type="entry name" value="Alkaline phosphatase-like"/>
    <property type="match status" value="1"/>
</dbReference>
<feature type="chain" id="PRO_5037761102" evidence="5">
    <location>
        <begin position="27"/>
        <end position="479"/>
    </location>
</feature>
<comment type="caution">
    <text evidence="7">The sequence shown here is derived from an EMBL/GenBank/DDBJ whole genome shotgun (WGS) entry which is preliminary data.</text>
</comment>
<keyword evidence="4" id="KW-0106">Calcium</keyword>
<protein>
    <submittedName>
        <fullName evidence="7">Sulfatase-like hydrolase/transferase</fullName>
    </submittedName>
</protein>
<sequence length="479" mass="52681">MIASARFSLRSCLLLVLSLLAPCAFSQEEPPPNIVIIFADDLGYGDTSTYGAELIETPHIDQLAREGMKFTDAHAAASVCSPSRYGLLTGRSPWRLGKKGNGYRLDRERLNMASLLQEEGYRTAAIGKWHLGYSKDWNKLPIEGPLEHGFDYHFGVPSNHNDSTRAFIENHDLVGRKPGEDYRIVEGQQFPDGLAEPRVEDQVDTTLTNQAVAFIERSKDQPFFLYFTPCCPHTHVTPAAAFRGTSRAGLLGDYIQELDSHVGTLLATLEKHDLAENTLVIFTSDNGGSPKDFRGTHGMELNLASTAGGILDKYKTAKIDARAMGHLTNGPFQDGKGFPQEGGHRVPFIARWPGVIEPGSVSDYPFSLTDLFATTAEIAGRQLPRDVGEDSFSLLPLLQGGEGPEREAIFIQGDTKDNAIAICTGRWKVIAWKEGRAHELYDLHADPGETRDLADEHPEIVERLTALLAETRASGRTRP</sequence>
<organism evidence="7 8">
    <name type="scientific">Roseibacillus ishigakijimensis</name>
    <dbReference type="NCBI Taxonomy" id="454146"/>
    <lineage>
        <taxon>Bacteria</taxon>
        <taxon>Pseudomonadati</taxon>
        <taxon>Verrucomicrobiota</taxon>
        <taxon>Verrucomicrobiia</taxon>
        <taxon>Verrucomicrobiales</taxon>
        <taxon>Verrucomicrobiaceae</taxon>
        <taxon>Roseibacillus</taxon>
    </lineage>
</organism>
<evidence type="ECO:0000256" key="3">
    <source>
        <dbReference type="ARBA" id="ARBA00022801"/>
    </source>
</evidence>
<reference evidence="7" key="1">
    <citation type="submission" date="2021-01" db="EMBL/GenBank/DDBJ databases">
        <title>Modified the classification status of verrucomicrobia.</title>
        <authorList>
            <person name="Feng X."/>
        </authorList>
    </citation>
    <scope>NUCLEOTIDE SEQUENCE</scope>
    <source>
        <strain evidence="7">KCTC 12986</strain>
    </source>
</reference>
<dbReference type="Gene3D" id="3.30.1120.10">
    <property type="match status" value="1"/>
</dbReference>
<name>A0A934VM49_9BACT</name>
<feature type="domain" description="Sulfatase N-terminal" evidence="6">
    <location>
        <begin position="32"/>
        <end position="380"/>
    </location>
</feature>
<evidence type="ECO:0000256" key="4">
    <source>
        <dbReference type="ARBA" id="ARBA00022837"/>
    </source>
</evidence>
<evidence type="ECO:0000256" key="5">
    <source>
        <dbReference type="SAM" id="SignalP"/>
    </source>
</evidence>
<dbReference type="GO" id="GO:0046872">
    <property type="term" value="F:metal ion binding"/>
    <property type="evidence" value="ECO:0007669"/>
    <property type="project" value="UniProtKB-KW"/>
</dbReference>
<dbReference type="InterPro" id="IPR024607">
    <property type="entry name" value="Sulfatase_CS"/>
</dbReference>
<dbReference type="PANTHER" id="PTHR42693:SF53">
    <property type="entry name" value="ENDO-4-O-SULFATASE"/>
    <property type="match status" value="1"/>
</dbReference>
<dbReference type="Gene3D" id="3.40.720.10">
    <property type="entry name" value="Alkaline Phosphatase, subunit A"/>
    <property type="match status" value="1"/>
</dbReference>
<dbReference type="PANTHER" id="PTHR42693">
    <property type="entry name" value="ARYLSULFATASE FAMILY MEMBER"/>
    <property type="match status" value="1"/>
</dbReference>
<gene>
    <name evidence="7" type="ORF">JIN78_05875</name>
</gene>
<dbReference type="PROSITE" id="PS00149">
    <property type="entry name" value="SULFATASE_2"/>
    <property type="match status" value="1"/>
</dbReference>
<dbReference type="EMBL" id="JAENIO010000010">
    <property type="protein sequence ID" value="MBK1833585.1"/>
    <property type="molecule type" value="Genomic_DNA"/>
</dbReference>
<evidence type="ECO:0000313" key="8">
    <source>
        <dbReference type="Proteomes" id="UP000604083"/>
    </source>
</evidence>
<dbReference type="RefSeq" id="WP_200391020.1">
    <property type="nucleotide sequence ID" value="NZ_JAENIO010000010.1"/>
</dbReference>
<dbReference type="CDD" id="cd16143">
    <property type="entry name" value="ARS_like"/>
    <property type="match status" value="1"/>
</dbReference>
<keyword evidence="3 7" id="KW-0378">Hydrolase</keyword>
<dbReference type="AlphaFoldDB" id="A0A934VM49"/>
<keyword evidence="2" id="KW-0479">Metal-binding</keyword>
<dbReference type="InterPro" id="IPR000917">
    <property type="entry name" value="Sulfatase_N"/>
</dbReference>
<evidence type="ECO:0000256" key="2">
    <source>
        <dbReference type="ARBA" id="ARBA00022723"/>
    </source>
</evidence>
<dbReference type="InterPro" id="IPR017850">
    <property type="entry name" value="Alkaline_phosphatase_core_sf"/>
</dbReference>
<dbReference type="InterPro" id="IPR050738">
    <property type="entry name" value="Sulfatase"/>
</dbReference>
<evidence type="ECO:0000256" key="1">
    <source>
        <dbReference type="ARBA" id="ARBA00008779"/>
    </source>
</evidence>
<keyword evidence="8" id="KW-1185">Reference proteome</keyword>
<dbReference type="Proteomes" id="UP000604083">
    <property type="component" value="Unassembled WGS sequence"/>
</dbReference>